<dbReference type="Proteomes" id="UP001150581">
    <property type="component" value="Unassembled WGS sequence"/>
</dbReference>
<gene>
    <name evidence="1" type="primary">APL6_4</name>
    <name evidence="1" type="ORF">LPJ66_011707</name>
</gene>
<proteinExistence type="predicted"/>
<accession>A0ACC1HWY4</accession>
<sequence length="456" mass="47860">DRRAMTLHDILCYLARTLDRCRADVARAHVYALVAEFAQTKFGCLHGLDVLRAAVRSFRDEGPQAKMQVLELSARLVCLAPRGGQAAAEPGAGPEDKSKAESKNAAAASGPLAPVLEEHRELLAGLHAFAFTLARYDTSFDVRDRARTLRALCPLAGDEAHSEEMPRVLEMAKELIGSATTDTPAAADSLALGAGQFTVASLSLTLGRPVTGYAPLADWPLENVRGVDRGASVANLGPGPGPGRNLGSPGGASIAGAISIAGISGRAQPSGGNTDYSTPRSHVANNEEDLDAFLDSVDDSSSHTKMKNFAHAQESLQKTAILYHQSNISSDSESTSESEEESESDDGDAAAAPVAGVLSAALGASESSESRSESSGSKDESGSQSDSQSDSQGDSQNESEDDERKPFIPAAQTNRHSTHAHSKNSGGSHSDDDDSSYPGTSMHSRPLIEDTSKYWQ</sequence>
<keyword evidence="2" id="KW-1185">Reference proteome</keyword>
<reference evidence="1" key="1">
    <citation type="submission" date="2022-07" db="EMBL/GenBank/DDBJ databases">
        <title>Phylogenomic reconstructions and comparative analyses of Kickxellomycotina fungi.</title>
        <authorList>
            <person name="Reynolds N.K."/>
            <person name="Stajich J.E."/>
            <person name="Barry K."/>
            <person name="Grigoriev I.V."/>
            <person name="Crous P."/>
            <person name="Smith M.E."/>
        </authorList>
    </citation>
    <scope>NUCLEOTIDE SEQUENCE</scope>
    <source>
        <strain evidence="1">Benny 63K</strain>
    </source>
</reference>
<organism evidence="1 2">
    <name type="scientific">Kickxella alabastrina</name>
    <dbReference type="NCBI Taxonomy" id="61397"/>
    <lineage>
        <taxon>Eukaryota</taxon>
        <taxon>Fungi</taxon>
        <taxon>Fungi incertae sedis</taxon>
        <taxon>Zoopagomycota</taxon>
        <taxon>Kickxellomycotina</taxon>
        <taxon>Kickxellomycetes</taxon>
        <taxon>Kickxellales</taxon>
        <taxon>Kickxellaceae</taxon>
        <taxon>Kickxella</taxon>
    </lineage>
</organism>
<feature type="non-terminal residue" evidence="1">
    <location>
        <position position="1"/>
    </location>
</feature>
<evidence type="ECO:0000313" key="2">
    <source>
        <dbReference type="Proteomes" id="UP001150581"/>
    </source>
</evidence>
<dbReference type="EMBL" id="JANBPG010003743">
    <property type="protein sequence ID" value="KAJ1879366.1"/>
    <property type="molecule type" value="Genomic_DNA"/>
</dbReference>
<comment type="caution">
    <text evidence="1">The sequence shown here is derived from an EMBL/GenBank/DDBJ whole genome shotgun (WGS) entry which is preliminary data.</text>
</comment>
<protein>
    <submittedName>
        <fullName evidence="1">AP-3 complex subunit beta</fullName>
    </submittedName>
</protein>
<name>A0ACC1HWY4_9FUNG</name>
<evidence type="ECO:0000313" key="1">
    <source>
        <dbReference type="EMBL" id="KAJ1879366.1"/>
    </source>
</evidence>